<dbReference type="GO" id="GO:0003682">
    <property type="term" value="F:chromatin binding"/>
    <property type="evidence" value="ECO:0007669"/>
    <property type="project" value="TreeGrafter"/>
</dbReference>
<dbReference type="OrthoDB" id="5807290at2759"/>
<dbReference type="AlphaFoldDB" id="A0A811KGY0"/>
<gene>
    <name evidence="4" type="ORF">BOKJ2_LOCUS5657</name>
</gene>
<dbReference type="EMBL" id="CAJFCW020000003">
    <property type="protein sequence ID" value="CAG9102934.1"/>
    <property type="molecule type" value="Genomic_DNA"/>
</dbReference>
<dbReference type="EMBL" id="CAJFDH010000003">
    <property type="protein sequence ID" value="CAD5214566.1"/>
    <property type="molecule type" value="Genomic_DNA"/>
</dbReference>
<evidence type="ECO:0000256" key="1">
    <source>
        <dbReference type="ARBA" id="ARBA00004123"/>
    </source>
</evidence>
<keyword evidence="5" id="KW-1185">Reference proteome</keyword>
<dbReference type="InterPro" id="IPR014012">
    <property type="entry name" value="HSA_dom"/>
</dbReference>
<protein>
    <recommendedName>
        <fullName evidence="3">HSA domain-containing protein</fullName>
    </recommendedName>
</protein>
<accession>A0A811KGY0</accession>
<dbReference type="Proteomes" id="UP000614601">
    <property type="component" value="Unassembled WGS sequence"/>
</dbReference>
<reference evidence="4" key="1">
    <citation type="submission" date="2020-09" db="EMBL/GenBank/DDBJ databases">
        <authorList>
            <person name="Kikuchi T."/>
        </authorList>
    </citation>
    <scope>NUCLEOTIDE SEQUENCE</scope>
    <source>
        <strain evidence="4">SH1</strain>
    </source>
</reference>
<proteinExistence type="predicted"/>
<dbReference type="Proteomes" id="UP000783686">
    <property type="component" value="Unassembled WGS sequence"/>
</dbReference>
<evidence type="ECO:0000313" key="5">
    <source>
        <dbReference type="Proteomes" id="UP000614601"/>
    </source>
</evidence>
<comment type="caution">
    <text evidence="4">The sequence shown here is derived from an EMBL/GenBank/DDBJ whole genome shotgun (WGS) entry which is preliminary data.</text>
</comment>
<keyword evidence="2" id="KW-0539">Nucleus</keyword>
<dbReference type="SMART" id="SM00573">
    <property type="entry name" value="HSA"/>
    <property type="match status" value="1"/>
</dbReference>
<dbReference type="GO" id="GO:0005634">
    <property type="term" value="C:nucleus"/>
    <property type="evidence" value="ECO:0007669"/>
    <property type="project" value="UniProtKB-SubCell"/>
</dbReference>
<sequence length="548" mass="61921">MDTTKSLNDVVQLLLCQQIAAEGVKEEDLERLFKSFSSLPKHTPRYEPLQVITEKEKIISHKNEVPSSPERVAPLKPLIPSNNGINNGASTSKLDIISATSAAVQELEKQTWVPKEVGTYSPIQVFIDPPSLSSAAMSAQPSSSQTEPNDLSFIDLPEMNEQAVVSRICKLRSQGKWSLTRLPLCLEAPRQKVHHDYFLEEIQMMAVDFRQERDLKKKLAKMLAEEAADVVKAKQKENMQNEPPVESKKKRLKYFDLENKVISTLLENNWNEQVSSFEHAEEQQFVDSLNNPWYHGQIIEPDPFAYTDDLSPMEFMDDTQPLHDNSEAPDAAYFADSMGYSPKSSEDISGDDSRTVTSTVEQIEPTLDGFMVERTPPPQQRLEVVEPPLKKGTGQKKKHEDPSKRLYGNQVLVLADPNPLVKPDGKPGYTPTPYPAEWVEADVPPWTIIEDVCLLRTMVSQLKALPLPAYVARSFCVNWELITRAVRKVSFFHRTQFRCCLRFRELIGAQKKLAPTDNADLPSVTFDGLELPEVFDERVKGSTMPITR</sequence>
<dbReference type="PANTHER" id="PTHR46459:SF1">
    <property type="entry name" value="E1A-BINDING PROTEIN P400"/>
    <property type="match status" value="1"/>
</dbReference>
<dbReference type="PROSITE" id="PS51204">
    <property type="entry name" value="HSA"/>
    <property type="match status" value="1"/>
</dbReference>
<evidence type="ECO:0000313" key="4">
    <source>
        <dbReference type="EMBL" id="CAD5214566.1"/>
    </source>
</evidence>
<feature type="domain" description="HSA" evidence="3">
    <location>
        <begin position="182"/>
        <end position="254"/>
    </location>
</feature>
<evidence type="ECO:0000259" key="3">
    <source>
        <dbReference type="PROSITE" id="PS51204"/>
    </source>
</evidence>
<dbReference type="Pfam" id="PF07529">
    <property type="entry name" value="HSA"/>
    <property type="match status" value="1"/>
</dbReference>
<dbReference type="PANTHER" id="PTHR46459">
    <property type="entry name" value="E1A-BINDING PROTEIN P400-RELATED"/>
    <property type="match status" value="1"/>
</dbReference>
<dbReference type="GO" id="GO:0035267">
    <property type="term" value="C:NuA4 histone acetyltransferase complex"/>
    <property type="evidence" value="ECO:0007669"/>
    <property type="project" value="TreeGrafter"/>
</dbReference>
<organism evidence="4 5">
    <name type="scientific">Bursaphelenchus okinawaensis</name>
    <dbReference type="NCBI Taxonomy" id="465554"/>
    <lineage>
        <taxon>Eukaryota</taxon>
        <taxon>Metazoa</taxon>
        <taxon>Ecdysozoa</taxon>
        <taxon>Nematoda</taxon>
        <taxon>Chromadorea</taxon>
        <taxon>Rhabditida</taxon>
        <taxon>Tylenchina</taxon>
        <taxon>Tylenchomorpha</taxon>
        <taxon>Aphelenchoidea</taxon>
        <taxon>Aphelenchoididae</taxon>
        <taxon>Bursaphelenchus</taxon>
    </lineage>
</organism>
<comment type="subcellular location">
    <subcellularLocation>
        <location evidence="1">Nucleus</location>
    </subcellularLocation>
</comment>
<dbReference type="GO" id="GO:0006281">
    <property type="term" value="P:DNA repair"/>
    <property type="evidence" value="ECO:0007669"/>
    <property type="project" value="TreeGrafter"/>
</dbReference>
<name>A0A811KGY0_9BILA</name>
<evidence type="ECO:0000256" key="2">
    <source>
        <dbReference type="ARBA" id="ARBA00023242"/>
    </source>
</evidence>